<comment type="caution">
    <text evidence="1">The sequence shown here is derived from an EMBL/GenBank/DDBJ whole genome shotgun (WGS) entry which is preliminary data.</text>
</comment>
<dbReference type="Proteomes" id="UP001589755">
    <property type="component" value="Unassembled WGS sequence"/>
</dbReference>
<evidence type="ECO:0000313" key="2">
    <source>
        <dbReference type="Proteomes" id="UP001589755"/>
    </source>
</evidence>
<dbReference type="RefSeq" id="WP_261519064.1">
    <property type="nucleotide sequence ID" value="NZ_JAODNW010000002.1"/>
</dbReference>
<protein>
    <recommendedName>
        <fullName evidence="3">Hedgehog/Intein (Hint) domain-containing protein</fullName>
    </recommendedName>
</protein>
<keyword evidence="2" id="KW-1185">Reference proteome</keyword>
<proteinExistence type="predicted"/>
<reference evidence="1 2" key="1">
    <citation type="submission" date="2024-09" db="EMBL/GenBank/DDBJ databases">
        <authorList>
            <person name="Sun Q."/>
            <person name="Mori K."/>
        </authorList>
    </citation>
    <scope>NUCLEOTIDE SEQUENCE [LARGE SCALE GENOMIC DNA]</scope>
    <source>
        <strain evidence="1 2">CCM 8543</strain>
    </source>
</reference>
<dbReference type="EMBL" id="JBHLXD010000008">
    <property type="protein sequence ID" value="MFC0208101.1"/>
    <property type="molecule type" value="Genomic_DNA"/>
</dbReference>
<gene>
    <name evidence="1" type="ORF">ACFFJ2_06760</name>
</gene>
<accession>A0ABV6D623</accession>
<sequence length="168" mass="18146">MIVTAAYSDDGDLVRLVGEDAAAISDLGPGDDAVLLYDTGVGQQVRGGSGADTFLLCSMKDLSVTLTLGSFSGRDAVADVVIIEAAVFADIPTGMFRRIDIFEFDRDTDRIIIHAPRALIGARRAAIELQGVRVGDVFVRIYRHDRLGTERRSFDPEEGVVYVPAGER</sequence>
<evidence type="ECO:0008006" key="3">
    <source>
        <dbReference type="Google" id="ProtNLM"/>
    </source>
</evidence>
<organism evidence="1 2">
    <name type="scientific">Chelativorans intermedius</name>
    <dbReference type="NCBI Taxonomy" id="515947"/>
    <lineage>
        <taxon>Bacteria</taxon>
        <taxon>Pseudomonadati</taxon>
        <taxon>Pseudomonadota</taxon>
        <taxon>Alphaproteobacteria</taxon>
        <taxon>Hyphomicrobiales</taxon>
        <taxon>Phyllobacteriaceae</taxon>
        <taxon>Chelativorans</taxon>
    </lineage>
</organism>
<name>A0ABV6D623_9HYPH</name>
<evidence type="ECO:0000313" key="1">
    <source>
        <dbReference type="EMBL" id="MFC0208101.1"/>
    </source>
</evidence>